<evidence type="ECO:0000313" key="4">
    <source>
        <dbReference type="Proteomes" id="UP001362999"/>
    </source>
</evidence>
<organism evidence="2 4">
    <name type="scientific">Favolaschia claudopus</name>
    <dbReference type="NCBI Taxonomy" id="2862362"/>
    <lineage>
        <taxon>Eukaryota</taxon>
        <taxon>Fungi</taxon>
        <taxon>Dikarya</taxon>
        <taxon>Basidiomycota</taxon>
        <taxon>Agaricomycotina</taxon>
        <taxon>Agaricomycetes</taxon>
        <taxon>Agaricomycetidae</taxon>
        <taxon>Agaricales</taxon>
        <taxon>Marasmiineae</taxon>
        <taxon>Mycenaceae</taxon>
        <taxon>Favolaschia</taxon>
    </lineage>
</organism>
<accession>A0AAW0BCW3</accession>
<sequence length="225" mass="25094">MLERIDFDAGVLACREVSRGERDSSGLFSRHPANASTSFLEIKSKAARLRLDGADAQRQLKDARQRSHSTNARQPHALHPHLLCKQLTANEPDRTSGVRRSLQEWRVGSPDTPASTLPPRSTMAHRIPDTVCKRVRTHSNSKRRASEKVGGRVGIGMKVKVKVKKGLRQRTVLTSTLAFGERVTPSTALRARPGNSSQYQRSAMKISRRRTYCDERAPLQPSPAR</sequence>
<dbReference type="Proteomes" id="UP001362999">
    <property type="component" value="Unassembled WGS sequence"/>
</dbReference>
<keyword evidence="4" id="KW-1185">Reference proteome</keyword>
<name>A0AAW0BCW3_9AGAR</name>
<reference evidence="2 4" key="1">
    <citation type="journal article" date="2024" name="J Genomics">
        <title>Draft genome sequencing and assembly of Favolaschia claudopus CIRM-BRFM 2984 isolated from oak limbs.</title>
        <authorList>
            <person name="Navarro D."/>
            <person name="Drula E."/>
            <person name="Chaduli D."/>
            <person name="Cazenave R."/>
            <person name="Ahrendt S."/>
            <person name="Wang J."/>
            <person name="Lipzen A."/>
            <person name="Daum C."/>
            <person name="Barry K."/>
            <person name="Grigoriev I.V."/>
            <person name="Favel A."/>
            <person name="Rosso M.N."/>
            <person name="Martin F."/>
        </authorList>
    </citation>
    <scope>NUCLEOTIDE SEQUENCE [LARGE SCALE GENOMIC DNA]</scope>
    <source>
        <strain evidence="2 4">CIRM-BRFM 2984</strain>
    </source>
</reference>
<feature type="region of interest" description="Disordered" evidence="1">
    <location>
        <begin position="58"/>
        <end position="123"/>
    </location>
</feature>
<comment type="caution">
    <text evidence="2">The sequence shown here is derived from an EMBL/GenBank/DDBJ whole genome shotgun (WGS) entry which is preliminary data.</text>
</comment>
<gene>
    <name evidence="2" type="ORF">R3P38DRAFT_3270616</name>
    <name evidence="3" type="ORF">R3P38DRAFT_3270619</name>
</gene>
<feature type="region of interest" description="Disordered" evidence="1">
    <location>
        <begin position="188"/>
        <end position="225"/>
    </location>
</feature>
<dbReference type="EMBL" id="JAWWNJ010000036">
    <property type="protein sequence ID" value="KAK7023093.1"/>
    <property type="molecule type" value="Genomic_DNA"/>
</dbReference>
<protein>
    <submittedName>
        <fullName evidence="2">Uncharacterized protein</fullName>
    </submittedName>
</protein>
<evidence type="ECO:0000256" key="1">
    <source>
        <dbReference type="SAM" id="MobiDB-lite"/>
    </source>
</evidence>
<dbReference type="EMBL" id="JAWWNJ010000036">
    <property type="protein sequence ID" value="KAK7023097.1"/>
    <property type="molecule type" value="Genomic_DNA"/>
</dbReference>
<evidence type="ECO:0000313" key="2">
    <source>
        <dbReference type="EMBL" id="KAK7023093.1"/>
    </source>
</evidence>
<evidence type="ECO:0000313" key="3">
    <source>
        <dbReference type="EMBL" id="KAK7023097.1"/>
    </source>
</evidence>
<dbReference type="AlphaFoldDB" id="A0AAW0BCW3"/>
<proteinExistence type="predicted"/>